<proteinExistence type="predicted"/>
<sequence length="72" mass="8243">MEMLQKPVVCEAVKKKEEGASFIRTNLTNFFTSLIQAPVEQTIRPVEHDPERMLRLNPDEIAAYVPPYRLAA</sequence>
<reference evidence="1 2" key="1">
    <citation type="submission" date="2019-02" db="EMBL/GenBank/DDBJ databases">
        <title>Deep-cultivation of Planctomycetes and their phenomic and genomic characterization uncovers novel biology.</title>
        <authorList>
            <person name="Wiegand S."/>
            <person name="Jogler M."/>
            <person name="Boedeker C."/>
            <person name="Pinto D."/>
            <person name="Vollmers J."/>
            <person name="Rivas-Marin E."/>
            <person name="Kohn T."/>
            <person name="Peeters S.H."/>
            <person name="Heuer A."/>
            <person name="Rast P."/>
            <person name="Oberbeckmann S."/>
            <person name="Bunk B."/>
            <person name="Jeske O."/>
            <person name="Meyerdierks A."/>
            <person name="Storesund J.E."/>
            <person name="Kallscheuer N."/>
            <person name="Luecker S."/>
            <person name="Lage O.M."/>
            <person name="Pohl T."/>
            <person name="Merkel B.J."/>
            <person name="Hornburger P."/>
            <person name="Mueller R.-W."/>
            <person name="Bruemmer F."/>
            <person name="Labrenz M."/>
            <person name="Spormann A.M."/>
            <person name="Op Den Camp H."/>
            <person name="Overmann J."/>
            <person name="Amann R."/>
            <person name="Jetten M.S.M."/>
            <person name="Mascher T."/>
            <person name="Medema M.H."/>
            <person name="Devos D.P."/>
            <person name="Kaster A.-K."/>
            <person name="Ovreas L."/>
            <person name="Rohde M."/>
            <person name="Galperin M.Y."/>
            <person name="Jogler C."/>
        </authorList>
    </citation>
    <scope>NUCLEOTIDE SEQUENCE [LARGE SCALE GENOMIC DNA]</scope>
    <source>
        <strain evidence="1 2">Poly59</strain>
    </source>
</reference>
<keyword evidence="2" id="KW-1185">Reference proteome</keyword>
<accession>A0A5C6EP01</accession>
<evidence type="ECO:0000313" key="2">
    <source>
        <dbReference type="Proteomes" id="UP000317977"/>
    </source>
</evidence>
<evidence type="ECO:0000313" key="1">
    <source>
        <dbReference type="EMBL" id="TWU49346.1"/>
    </source>
</evidence>
<organism evidence="1 2">
    <name type="scientific">Rubripirellula reticaptiva</name>
    <dbReference type="NCBI Taxonomy" id="2528013"/>
    <lineage>
        <taxon>Bacteria</taxon>
        <taxon>Pseudomonadati</taxon>
        <taxon>Planctomycetota</taxon>
        <taxon>Planctomycetia</taxon>
        <taxon>Pirellulales</taxon>
        <taxon>Pirellulaceae</taxon>
        <taxon>Rubripirellula</taxon>
    </lineage>
</organism>
<comment type="caution">
    <text evidence="1">The sequence shown here is derived from an EMBL/GenBank/DDBJ whole genome shotgun (WGS) entry which is preliminary data.</text>
</comment>
<dbReference type="AlphaFoldDB" id="A0A5C6EP01"/>
<protein>
    <submittedName>
        <fullName evidence="1">Uncharacterized protein</fullName>
    </submittedName>
</protein>
<gene>
    <name evidence="1" type="ORF">Poly59_39600</name>
</gene>
<name>A0A5C6EP01_9BACT</name>
<dbReference type="Proteomes" id="UP000317977">
    <property type="component" value="Unassembled WGS sequence"/>
</dbReference>
<dbReference type="EMBL" id="SJPX01000004">
    <property type="protein sequence ID" value="TWU49346.1"/>
    <property type="molecule type" value="Genomic_DNA"/>
</dbReference>